<sequence>MSGYTQQYKTDDFSEVMPPKYPTKEWLELNRAPLSFKVVIVNNVLAISKATERHQTQLDVEGGTLIGINRGEWGGVLLYKNRVSTDTIKGGNIVKIFKFQNQIYFLEGLAHMSFNSGSLYKLNKQSNKFSYDKVLDFEDAPESFTILNDKIFVAGFGNFYIVKNEKCETIFKGMFWESLYPNSVAALNDNEVYLGIKGGYVKLNISNKTLKFYKYKHLSKVVDP</sequence>
<dbReference type="Proteomes" id="UP001204376">
    <property type="component" value="Unassembled WGS sequence"/>
</dbReference>
<evidence type="ECO:0000313" key="2">
    <source>
        <dbReference type="Proteomes" id="UP001204376"/>
    </source>
</evidence>
<proteinExistence type="predicted"/>
<accession>A0ABT1T6Z0</accession>
<dbReference type="EMBL" id="JANHOH010000006">
    <property type="protein sequence ID" value="MCQ6960155.1"/>
    <property type="molecule type" value="Genomic_DNA"/>
</dbReference>
<dbReference type="RefSeq" id="WP_256540342.1">
    <property type="nucleotide sequence ID" value="NZ_JANHOH010000006.1"/>
</dbReference>
<keyword evidence="2" id="KW-1185">Reference proteome</keyword>
<comment type="caution">
    <text evidence="1">The sequence shown here is derived from an EMBL/GenBank/DDBJ whole genome shotgun (WGS) entry which is preliminary data.</text>
</comment>
<reference evidence="1 2" key="1">
    <citation type="submission" date="2022-07" db="EMBL/GenBank/DDBJ databases">
        <title>Mucilaginibacter sp. JC4.</title>
        <authorList>
            <person name="Le V."/>
            <person name="Ko S.-R."/>
            <person name="Ahn C.-Y."/>
            <person name="Oh H.-M."/>
        </authorList>
    </citation>
    <scope>NUCLEOTIDE SEQUENCE [LARGE SCALE GENOMIC DNA]</scope>
    <source>
        <strain evidence="1 2">JC4</strain>
    </source>
</reference>
<organism evidence="1 2">
    <name type="scientific">Mucilaginibacter aquariorum</name>
    <dbReference type="NCBI Taxonomy" id="2967225"/>
    <lineage>
        <taxon>Bacteria</taxon>
        <taxon>Pseudomonadati</taxon>
        <taxon>Bacteroidota</taxon>
        <taxon>Sphingobacteriia</taxon>
        <taxon>Sphingobacteriales</taxon>
        <taxon>Sphingobacteriaceae</taxon>
        <taxon>Mucilaginibacter</taxon>
    </lineage>
</organism>
<evidence type="ECO:0000313" key="1">
    <source>
        <dbReference type="EMBL" id="MCQ6960155.1"/>
    </source>
</evidence>
<gene>
    <name evidence="1" type="ORF">NPE20_19405</name>
</gene>
<name>A0ABT1T6Z0_9SPHI</name>
<protein>
    <submittedName>
        <fullName evidence="1">Uncharacterized protein</fullName>
    </submittedName>
</protein>